<evidence type="ECO:0008006" key="5">
    <source>
        <dbReference type="Google" id="ProtNLM"/>
    </source>
</evidence>
<keyword evidence="2" id="KW-0472">Membrane</keyword>
<gene>
    <name evidence="3" type="ORF">GCM10011515_03100</name>
</gene>
<feature type="transmembrane region" description="Helical" evidence="2">
    <location>
        <begin position="57"/>
        <end position="76"/>
    </location>
</feature>
<keyword evidence="4" id="KW-1185">Reference proteome</keyword>
<keyword evidence="2" id="KW-1133">Transmembrane helix</keyword>
<accession>A0ABQ1RZ56</accession>
<proteinExistence type="predicted"/>
<reference evidence="4" key="1">
    <citation type="journal article" date="2019" name="Int. J. Syst. Evol. Microbiol.">
        <title>The Global Catalogue of Microorganisms (GCM) 10K type strain sequencing project: providing services to taxonomists for standard genome sequencing and annotation.</title>
        <authorList>
            <consortium name="The Broad Institute Genomics Platform"/>
            <consortium name="The Broad Institute Genome Sequencing Center for Infectious Disease"/>
            <person name="Wu L."/>
            <person name="Ma J."/>
        </authorList>
    </citation>
    <scope>NUCLEOTIDE SEQUENCE [LARGE SCALE GENOMIC DNA]</scope>
    <source>
        <strain evidence="4">CGMCC 1.15959</strain>
    </source>
</reference>
<evidence type="ECO:0000256" key="1">
    <source>
        <dbReference type="SAM" id="MobiDB-lite"/>
    </source>
</evidence>
<keyword evidence="2" id="KW-0812">Transmembrane</keyword>
<name>A0ABQ1RZ56_9SPHN</name>
<protein>
    <recommendedName>
        <fullName evidence="5">SHOCT domain-containing protein</fullName>
    </recommendedName>
</protein>
<dbReference type="Proteomes" id="UP000619041">
    <property type="component" value="Unassembled WGS sequence"/>
</dbReference>
<feature type="compositionally biased region" description="Polar residues" evidence="1">
    <location>
        <begin position="106"/>
        <end position="122"/>
    </location>
</feature>
<organism evidence="3 4">
    <name type="scientific">Tsuneonella deserti</name>
    <dbReference type="NCBI Taxonomy" id="2035528"/>
    <lineage>
        <taxon>Bacteria</taxon>
        <taxon>Pseudomonadati</taxon>
        <taxon>Pseudomonadota</taxon>
        <taxon>Alphaproteobacteria</taxon>
        <taxon>Sphingomonadales</taxon>
        <taxon>Erythrobacteraceae</taxon>
        <taxon>Tsuneonella</taxon>
    </lineage>
</organism>
<evidence type="ECO:0000313" key="3">
    <source>
        <dbReference type="EMBL" id="GGD86995.1"/>
    </source>
</evidence>
<feature type="region of interest" description="Disordered" evidence="1">
    <location>
        <begin position="86"/>
        <end position="125"/>
    </location>
</feature>
<comment type="caution">
    <text evidence="3">The sequence shown here is derived from an EMBL/GenBank/DDBJ whole genome shotgun (WGS) entry which is preliminary data.</text>
</comment>
<evidence type="ECO:0000313" key="4">
    <source>
        <dbReference type="Proteomes" id="UP000619041"/>
    </source>
</evidence>
<evidence type="ECO:0000256" key="2">
    <source>
        <dbReference type="SAM" id="Phobius"/>
    </source>
</evidence>
<sequence>MDQGHRVELLERLARLHSEGALTEGEYAAEKARLNLDYDASRPTAFEHPYVRNWKPALLVGAALGLLTVAALWLYFPRGTSRPVEAVPTTAASRPATEIRNDEAVTGSTTAKAQTAQTNPTDTPDDQSVYLDQCHMGECSWTRSVAVNVIQRNQSERLLEVSSVSGSSEHDGDYPSSYSKGLEIHWDAKPSKTYVLCSKARPAVAYPYEGTFILDFLDLFEVYGYQTTAATTYLRTCHSLDYHAGQETRLRNLGYRPGTPSEQLRDRANIDELRPT</sequence>
<dbReference type="EMBL" id="BMKL01000001">
    <property type="protein sequence ID" value="GGD86995.1"/>
    <property type="molecule type" value="Genomic_DNA"/>
</dbReference>
<dbReference type="RefSeq" id="WP_188643526.1">
    <property type="nucleotide sequence ID" value="NZ_BMKL01000001.1"/>
</dbReference>